<dbReference type="OrthoDB" id="1378at2759"/>
<reference evidence="5 6" key="1">
    <citation type="journal article" date="2011" name="Cell">
        <title>Insight into structure and assembly of the nuclear pore complex by utilizing the genome of a eukaryotic thermophile.</title>
        <authorList>
            <person name="Amlacher S."/>
            <person name="Sarges P."/>
            <person name="Flemming D."/>
            <person name="van Noort V."/>
            <person name="Kunze R."/>
            <person name="Devos D.P."/>
            <person name="Arumugam M."/>
            <person name="Bork P."/>
            <person name="Hurt E."/>
        </authorList>
    </citation>
    <scope>NUCLEOTIDE SEQUENCE [LARGE SCALE GENOMIC DNA]</scope>
    <source>
        <strain evidence="6">DSM 1495 / CBS 144.50 / IMI 039719</strain>
    </source>
</reference>
<dbReference type="InterPro" id="IPR033859">
    <property type="entry name" value="MPN_CSN6"/>
</dbReference>
<dbReference type="KEGG" id="cthr:CTHT_0037820"/>
<keyword evidence="2" id="KW-0539">Nucleus</keyword>
<protein>
    <recommendedName>
        <fullName evidence="2">COP9 signalosome complex subunit 6</fullName>
    </recommendedName>
</protein>
<sequence>MADQAVNELLSTQKADALGLQVVLHPLPVLEISDYIARAYQRGLQGAVVGALLGQQDGHQVTIEFSFSCKTVKNDEGLFELDQEWFKQRLEQMRTVHKNPPLDLVGWYSLVPKTGPTRYHLPIQRQISAVNDSAILLGFHVEDIINPAPGDPLPITIYETLMEAEESRENDGEDKEMMDVEAAAKMVLRFRKLPYVTDTGEAEMIALKYIREGGANATAEPSDRSMVEQFEKKIAVDDGKGKRRAVAYEESSQAKKEASSSATNTPTNEQQQQSNPDVNLNREETEYMSALQAKYNAIKMMKSRLALVIAYLAQLPPAFKQGYQTTANAAADARATHGVHTIPSNTILRQLQALLTNADLVTPSTTSPSDSQPSALAQELQREANDVQLISLVSDLLSSVSEIREAGKKFSVLEVARMQRQMGRADPRDGGGGFGDMEFDPRMLLGGRRGGGGFGGMEGVGGPGFGSSSAAAAII</sequence>
<dbReference type="PROSITE" id="PS50249">
    <property type="entry name" value="MPN"/>
    <property type="match status" value="1"/>
</dbReference>
<evidence type="ECO:0000256" key="2">
    <source>
        <dbReference type="RuleBase" id="RU367006"/>
    </source>
</evidence>
<keyword evidence="2" id="KW-0963">Cytoplasm</keyword>
<dbReference type="AlphaFoldDB" id="G0S874"/>
<dbReference type="STRING" id="759272.G0S874"/>
<evidence type="ECO:0000256" key="3">
    <source>
        <dbReference type="SAM" id="MobiDB-lite"/>
    </source>
</evidence>
<comment type="similarity">
    <text evidence="1 2">Belongs to the peptidase M67A family. CSN6 subfamily.</text>
</comment>
<feature type="region of interest" description="Disordered" evidence="3">
    <location>
        <begin position="241"/>
        <end position="280"/>
    </location>
</feature>
<gene>
    <name evidence="5" type="ORF">CTHT_0037820</name>
</gene>
<organism evidence="6">
    <name type="scientific">Chaetomium thermophilum (strain DSM 1495 / CBS 144.50 / IMI 039719)</name>
    <name type="common">Thermochaetoides thermophila</name>
    <dbReference type="NCBI Taxonomy" id="759272"/>
    <lineage>
        <taxon>Eukaryota</taxon>
        <taxon>Fungi</taxon>
        <taxon>Dikarya</taxon>
        <taxon>Ascomycota</taxon>
        <taxon>Pezizomycotina</taxon>
        <taxon>Sordariomycetes</taxon>
        <taxon>Sordariomycetidae</taxon>
        <taxon>Sordariales</taxon>
        <taxon>Chaetomiaceae</taxon>
        <taxon>Thermochaetoides</taxon>
    </lineage>
</organism>
<dbReference type="GeneID" id="18257820"/>
<dbReference type="GO" id="GO:0000338">
    <property type="term" value="P:protein deneddylation"/>
    <property type="evidence" value="ECO:0007669"/>
    <property type="project" value="InterPro"/>
</dbReference>
<comment type="subcellular location">
    <subcellularLocation>
        <location evidence="2">Cytoplasm</location>
    </subcellularLocation>
    <subcellularLocation>
        <location evidence="2">Nucleus</location>
    </subcellularLocation>
</comment>
<dbReference type="GO" id="GO:0005737">
    <property type="term" value="C:cytoplasm"/>
    <property type="evidence" value="ECO:0007669"/>
    <property type="project" value="UniProtKB-SubCell"/>
</dbReference>
<dbReference type="HOGENOM" id="CLU_027018_2_0_1"/>
<dbReference type="Gene3D" id="3.40.140.10">
    <property type="entry name" value="Cytidine Deaminase, domain 2"/>
    <property type="match status" value="1"/>
</dbReference>
<dbReference type="eggNOG" id="KOG3050">
    <property type="taxonomic scope" value="Eukaryota"/>
</dbReference>
<name>G0S874_CHATD</name>
<accession>G0S874</accession>
<dbReference type="Proteomes" id="UP000008066">
    <property type="component" value="Unassembled WGS sequence"/>
</dbReference>
<evidence type="ECO:0000256" key="1">
    <source>
        <dbReference type="ARBA" id="ARBA00010893"/>
    </source>
</evidence>
<dbReference type="Pfam" id="PF01398">
    <property type="entry name" value="JAB"/>
    <property type="match status" value="1"/>
</dbReference>
<dbReference type="GO" id="GO:0008237">
    <property type="term" value="F:metallopeptidase activity"/>
    <property type="evidence" value="ECO:0007669"/>
    <property type="project" value="InterPro"/>
</dbReference>
<proteinExistence type="inferred from homology"/>
<dbReference type="RefSeq" id="XP_006694204.1">
    <property type="nucleotide sequence ID" value="XM_006694141.1"/>
</dbReference>
<dbReference type="EMBL" id="GL988041">
    <property type="protein sequence ID" value="EGS21908.1"/>
    <property type="molecule type" value="Genomic_DNA"/>
</dbReference>
<dbReference type="CDD" id="cd08063">
    <property type="entry name" value="MPN_CSN6"/>
    <property type="match status" value="1"/>
</dbReference>
<dbReference type="InterPro" id="IPR000555">
    <property type="entry name" value="JAMM/MPN+_dom"/>
</dbReference>
<dbReference type="PANTHER" id="PTHR10540:SF8">
    <property type="entry name" value="COP9 SIGNALOSOME COMPLEX SUBUNIT 6"/>
    <property type="match status" value="1"/>
</dbReference>
<evidence type="ECO:0000259" key="4">
    <source>
        <dbReference type="PROSITE" id="PS50249"/>
    </source>
</evidence>
<dbReference type="GO" id="GO:0008180">
    <property type="term" value="C:COP9 signalosome"/>
    <property type="evidence" value="ECO:0007669"/>
    <property type="project" value="UniProtKB-UniRule"/>
</dbReference>
<dbReference type="PANTHER" id="PTHR10540">
    <property type="entry name" value="EUKARYOTIC TRANSLATION INITIATION FACTOR 3 SUBUNIT F-RELATED"/>
    <property type="match status" value="1"/>
</dbReference>
<dbReference type="InterPro" id="IPR037518">
    <property type="entry name" value="MPN"/>
</dbReference>
<comment type="function">
    <text evidence="2">Component of the COP9 signalosome complex (CSN), a complex involved in various cellular and developmental processes.</text>
</comment>
<keyword evidence="6" id="KW-1185">Reference proteome</keyword>
<evidence type="ECO:0000313" key="6">
    <source>
        <dbReference type="Proteomes" id="UP000008066"/>
    </source>
</evidence>
<evidence type="ECO:0000313" key="5">
    <source>
        <dbReference type="EMBL" id="EGS21908.1"/>
    </source>
</evidence>
<feature type="compositionally biased region" description="Polar residues" evidence="3">
    <location>
        <begin position="263"/>
        <end position="278"/>
    </location>
</feature>
<keyword evidence="2" id="KW-0736">Signalosome</keyword>
<dbReference type="OMA" id="LVGWWST"/>
<feature type="domain" description="MPN" evidence="4">
    <location>
        <begin position="22"/>
        <end position="164"/>
    </location>
</feature>